<organism evidence="1 2">
    <name type="scientific">Trichodelitschia bisporula</name>
    <dbReference type="NCBI Taxonomy" id="703511"/>
    <lineage>
        <taxon>Eukaryota</taxon>
        <taxon>Fungi</taxon>
        <taxon>Dikarya</taxon>
        <taxon>Ascomycota</taxon>
        <taxon>Pezizomycotina</taxon>
        <taxon>Dothideomycetes</taxon>
        <taxon>Dothideomycetes incertae sedis</taxon>
        <taxon>Phaeotrichales</taxon>
        <taxon>Phaeotrichaceae</taxon>
        <taxon>Trichodelitschia</taxon>
    </lineage>
</organism>
<dbReference type="Proteomes" id="UP000799640">
    <property type="component" value="Unassembled WGS sequence"/>
</dbReference>
<proteinExistence type="predicted"/>
<reference evidence="1" key="1">
    <citation type="journal article" date="2020" name="Stud. Mycol.">
        <title>101 Dothideomycetes genomes: a test case for predicting lifestyles and emergence of pathogens.</title>
        <authorList>
            <person name="Haridas S."/>
            <person name="Albert R."/>
            <person name="Binder M."/>
            <person name="Bloem J."/>
            <person name="Labutti K."/>
            <person name="Salamov A."/>
            <person name="Andreopoulos B."/>
            <person name="Baker S."/>
            <person name="Barry K."/>
            <person name="Bills G."/>
            <person name="Bluhm B."/>
            <person name="Cannon C."/>
            <person name="Castanera R."/>
            <person name="Culley D."/>
            <person name="Daum C."/>
            <person name="Ezra D."/>
            <person name="Gonzalez J."/>
            <person name="Henrissat B."/>
            <person name="Kuo A."/>
            <person name="Liang C."/>
            <person name="Lipzen A."/>
            <person name="Lutzoni F."/>
            <person name="Magnuson J."/>
            <person name="Mondo S."/>
            <person name="Nolan M."/>
            <person name="Ohm R."/>
            <person name="Pangilinan J."/>
            <person name="Park H.-J."/>
            <person name="Ramirez L."/>
            <person name="Alfaro M."/>
            <person name="Sun H."/>
            <person name="Tritt A."/>
            <person name="Yoshinaga Y."/>
            <person name="Zwiers L.-H."/>
            <person name="Turgeon B."/>
            <person name="Goodwin S."/>
            <person name="Spatafora J."/>
            <person name="Crous P."/>
            <person name="Grigoriev I."/>
        </authorList>
    </citation>
    <scope>NUCLEOTIDE SEQUENCE</scope>
    <source>
        <strain evidence="1">CBS 262.69</strain>
    </source>
</reference>
<sequence>MRSPNTADSMVCPRPAPWAYCNVVVGCWDLGPGMRGLVRAIGEKRVCEPRGPDMAPPARVVDPSSFWVAFQKSRALSRLHVAGTQAYQLYISPRALRPQDVAPDTGTGTGTDTDK</sequence>
<protein>
    <submittedName>
        <fullName evidence="1">Uncharacterized protein</fullName>
    </submittedName>
</protein>
<dbReference type="EMBL" id="ML996693">
    <property type="protein sequence ID" value="KAF2401141.1"/>
    <property type="molecule type" value="Genomic_DNA"/>
</dbReference>
<gene>
    <name evidence="1" type="ORF">EJ06DRAFT_529295</name>
</gene>
<dbReference type="AlphaFoldDB" id="A0A6G1HZ01"/>
<evidence type="ECO:0000313" key="2">
    <source>
        <dbReference type="Proteomes" id="UP000799640"/>
    </source>
</evidence>
<evidence type="ECO:0000313" key="1">
    <source>
        <dbReference type="EMBL" id="KAF2401141.1"/>
    </source>
</evidence>
<accession>A0A6G1HZ01</accession>
<dbReference type="PROSITE" id="PS51257">
    <property type="entry name" value="PROKAR_LIPOPROTEIN"/>
    <property type="match status" value="1"/>
</dbReference>
<name>A0A6G1HZ01_9PEZI</name>
<keyword evidence="2" id="KW-1185">Reference proteome</keyword>